<name>A0A3D9SSC7_9ACTN</name>
<keyword evidence="3" id="KW-1185">Reference proteome</keyword>
<evidence type="ECO:0000313" key="2">
    <source>
        <dbReference type="EMBL" id="REE98698.1"/>
    </source>
</evidence>
<evidence type="ECO:0000313" key="3">
    <source>
        <dbReference type="Proteomes" id="UP000256661"/>
    </source>
</evidence>
<organism evidence="2 3">
    <name type="scientific">Thermomonospora umbrina</name>
    <dbReference type="NCBI Taxonomy" id="111806"/>
    <lineage>
        <taxon>Bacteria</taxon>
        <taxon>Bacillati</taxon>
        <taxon>Actinomycetota</taxon>
        <taxon>Actinomycetes</taxon>
        <taxon>Streptosporangiales</taxon>
        <taxon>Thermomonosporaceae</taxon>
        <taxon>Thermomonospora</taxon>
    </lineage>
</organism>
<accession>A0A3D9SSC7</accession>
<dbReference type="InterPro" id="IPR034660">
    <property type="entry name" value="DinB/YfiT-like"/>
</dbReference>
<reference evidence="2 3" key="1">
    <citation type="submission" date="2018-08" db="EMBL/GenBank/DDBJ databases">
        <title>Sequencing the genomes of 1000 actinobacteria strains.</title>
        <authorList>
            <person name="Klenk H.-P."/>
        </authorList>
    </citation>
    <scope>NUCLEOTIDE SEQUENCE [LARGE SCALE GENOMIC DNA]</scope>
    <source>
        <strain evidence="2 3">DSM 43927</strain>
    </source>
</reference>
<dbReference type="SUPFAM" id="SSF109854">
    <property type="entry name" value="DinB/YfiT-like putative metalloenzymes"/>
    <property type="match status" value="1"/>
</dbReference>
<protein>
    <submittedName>
        <fullName evidence="2">Uncharacterized protein (TIGR03083 family)</fullName>
    </submittedName>
</protein>
<dbReference type="EMBL" id="QTTT01000001">
    <property type="protein sequence ID" value="REE98698.1"/>
    <property type="molecule type" value="Genomic_DNA"/>
</dbReference>
<sequence>MSEKTTMIDMYLEVAATLPPLIEDPAVVAAWESPSALEGFTVGGLAEHLTGQMFSLAAMLASSDTPPDVIGLLDHYGRVSWLGADLDEETNVAIRERGEEQAAEGPASLITRARAQLADLRATLPAESGDRPLRLGAYPWALRLDDMLLTRLMEIAVHSDDLAVSVGIETPPLPPEAIETVADLLTRLAIHRHGPTAVLRALSRSERAPTTISAF</sequence>
<dbReference type="GO" id="GO:0046872">
    <property type="term" value="F:metal ion binding"/>
    <property type="evidence" value="ECO:0007669"/>
    <property type="project" value="InterPro"/>
</dbReference>
<dbReference type="Gene3D" id="1.20.120.450">
    <property type="entry name" value="dinb family like domain"/>
    <property type="match status" value="1"/>
</dbReference>
<gene>
    <name evidence="2" type="ORF">DFJ69_4191</name>
</gene>
<dbReference type="InterPro" id="IPR024344">
    <property type="entry name" value="MDMPI_metal-binding"/>
</dbReference>
<proteinExistence type="predicted"/>
<feature type="domain" description="Mycothiol-dependent maleylpyruvate isomerase metal-binding" evidence="1">
    <location>
        <begin position="28"/>
        <end position="163"/>
    </location>
</feature>
<dbReference type="RefSeq" id="WP_116024122.1">
    <property type="nucleotide sequence ID" value="NZ_QTTT01000001.1"/>
</dbReference>
<evidence type="ECO:0000259" key="1">
    <source>
        <dbReference type="Pfam" id="PF11716"/>
    </source>
</evidence>
<dbReference type="Proteomes" id="UP000256661">
    <property type="component" value="Unassembled WGS sequence"/>
</dbReference>
<comment type="caution">
    <text evidence="2">The sequence shown here is derived from an EMBL/GenBank/DDBJ whole genome shotgun (WGS) entry which is preliminary data.</text>
</comment>
<dbReference type="AlphaFoldDB" id="A0A3D9SSC7"/>
<dbReference type="Pfam" id="PF11716">
    <property type="entry name" value="MDMPI_N"/>
    <property type="match status" value="1"/>
</dbReference>
<dbReference type="OrthoDB" id="3213216at2"/>